<gene>
    <name evidence="1" type="primary">yunB_5</name>
    <name evidence="1" type="ORF">SDC9_94931</name>
</gene>
<name>A0A645A552_9ZZZZ</name>
<dbReference type="AlphaFoldDB" id="A0A645A552"/>
<accession>A0A645A552</accession>
<organism evidence="1">
    <name type="scientific">bioreactor metagenome</name>
    <dbReference type="NCBI Taxonomy" id="1076179"/>
    <lineage>
        <taxon>unclassified sequences</taxon>
        <taxon>metagenomes</taxon>
        <taxon>ecological metagenomes</taxon>
    </lineage>
</organism>
<protein>
    <submittedName>
        <fullName evidence="1">Sporulation protein YunB</fullName>
    </submittedName>
</protein>
<evidence type="ECO:0000313" key="1">
    <source>
        <dbReference type="EMBL" id="MPM48207.1"/>
    </source>
</evidence>
<reference evidence="1" key="1">
    <citation type="submission" date="2019-08" db="EMBL/GenBank/DDBJ databases">
        <authorList>
            <person name="Kucharzyk K."/>
            <person name="Murdoch R.W."/>
            <person name="Higgins S."/>
            <person name="Loffler F."/>
        </authorList>
    </citation>
    <scope>NUCLEOTIDE SEQUENCE</scope>
</reference>
<dbReference type="Pfam" id="PF09560">
    <property type="entry name" value="Spore_YunB"/>
    <property type="match status" value="1"/>
</dbReference>
<dbReference type="PIRSF" id="PIRSF021383">
    <property type="entry name" value="YunB"/>
    <property type="match status" value="1"/>
</dbReference>
<dbReference type="NCBIfam" id="TIGR02832">
    <property type="entry name" value="spo_yunB"/>
    <property type="match status" value="1"/>
</dbReference>
<proteinExistence type="predicted"/>
<comment type="caution">
    <text evidence="1">The sequence shown here is derived from an EMBL/GenBank/DDBJ whole genome shotgun (WGS) entry which is preliminary data.</text>
</comment>
<sequence length="232" mass="25318">MRGYRYYRRPLSRRAIVRLILAGLLVGLAVLTVVAGVQMKQLLTQLAVTRVTNTVNSIVTQAVNETIDNGDIKYEDLISFEKDNEGKITAVKSNMPEFNRLQSKILNVILERISEVSTKDLSIPLGNLTGVSLLAGRGPRVTVRMQSVGSSTAHLENQFISAGINQTKHQILLDVDVYVAILLPGFNAATQVSNAFTVAETVIVGSVPGSYTYFSDSSDQTNDARDYIINGN</sequence>
<dbReference type="EMBL" id="VSSQ01011996">
    <property type="protein sequence ID" value="MPM48207.1"/>
    <property type="molecule type" value="Genomic_DNA"/>
</dbReference>
<dbReference type="InterPro" id="IPR014197">
    <property type="entry name" value="Sporulation_prot_YunB"/>
</dbReference>